<evidence type="ECO:0000313" key="2">
    <source>
        <dbReference type="Proteomes" id="UP001562425"/>
    </source>
</evidence>
<dbReference type="SUPFAM" id="SSF56219">
    <property type="entry name" value="DNase I-like"/>
    <property type="match status" value="1"/>
</dbReference>
<dbReference type="AlphaFoldDB" id="A0ABD1DRF6"/>
<keyword evidence="2" id="KW-1185">Reference proteome</keyword>
<organism evidence="1 2">
    <name type="scientific">Culex pipiens pipiens</name>
    <name type="common">Northern house mosquito</name>
    <dbReference type="NCBI Taxonomy" id="38569"/>
    <lineage>
        <taxon>Eukaryota</taxon>
        <taxon>Metazoa</taxon>
        <taxon>Ecdysozoa</taxon>
        <taxon>Arthropoda</taxon>
        <taxon>Hexapoda</taxon>
        <taxon>Insecta</taxon>
        <taxon>Pterygota</taxon>
        <taxon>Neoptera</taxon>
        <taxon>Endopterygota</taxon>
        <taxon>Diptera</taxon>
        <taxon>Nematocera</taxon>
        <taxon>Culicoidea</taxon>
        <taxon>Culicidae</taxon>
        <taxon>Culicinae</taxon>
        <taxon>Culicini</taxon>
        <taxon>Culex</taxon>
        <taxon>Culex</taxon>
    </lineage>
</organism>
<dbReference type="EMBL" id="JBEHCU010003412">
    <property type="protein sequence ID" value="KAL1402188.1"/>
    <property type="molecule type" value="Genomic_DNA"/>
</dbReference>
<name>A0ABD1DRF6_CULPP</name>
<comment type="caution">
    <text evidence="1">The sequence shown here is derived from an EMBL/GenBank/DDBJ whole genome shotgun (WGS) entry which is preliminary data.</text>
</comment>
<evidence type="ECO:0000313" key="1">
    <source>
        <dbReference type="EMBL" id="KAL1402188.1"/>
    </source>
</evidence>
<proteinExistence type="predicted"/>
<accession>A0ABD1DRF6</accession>
<protein>
    <submittedName>
        <fullName evidence="1">Uncharacterized protein</fullName>
    </submittedName>
</protein>
<feature type="non-terminal residue" evidence="1">
    <location>
        <position position="274"/>
    </location>
</feature>
<dbReference type="Proteomes" id="UP001562425">
    <property type="component" value="Unassembled WGS sequence"/>
</dbReference>
<reference evidence="1 2" key="1">
    <citation type="submission" date="2024-05" db="EMBL/GenBank/DDBJ databases">
        <title>Culex pipiens pipiens assembly and annotation.</title>
        <authorList>
            <person name="Alout H."/>
            <person name="Durand T."/>
        </authorList>
    </citation>
    <scope>NUCLEOTIDE SEQUENCE [LARGE SCALE GENOMIC DNA]</scope>
    <source>
        <strain evidence="1">HA-2024</strain>
        <tissue evidence="1">Whole body</tissue>
    </source>
</reference>
<dbReference type="InterPro" id="IPR036691">
    <property type="entry name" value="Endo/exonu/phosph_ase_sf"/>
</dbReference>
<sequence length="274" mass="31473">MNLPVNNPEARDVQQYTQLLNSYGMAVTNSFVTRPSSNNILDHVVCSVANSSRVSNYTMDCDLSDHSYVLTVLKLKMEQERRTLTKTWTNYTAVNDEYRSFLQEYQLDLLVPNERLQAITERYALLTKKHTRTTTVEVKVKHNCCPWFNYDIWKLSNIKDKVLQKWKANRLDEAQTELLARANQKLNEAKRKAKANYHSRLFCTSNPKLLWSRINEVLGGKSKANSKVQLEVNHEIVEDPSSVSNIFNDYFASVGVNLGSQLTSDGNIHKFGTM</sequence>
<gene>
    <name evidence="1" type="ORF">pipiens_000978</name>
</gene>